<protein>
    <recommendedName>
        <fullName evidence="1">Glycosyltransferase 2-like domain-containing protein</fullName>
    </recommendedName>
</protein>
<dbReference type="EMBL" id="MHCP01000001">
    <property type="protein sequence ID" value="OGY24662.1"/>
    <property type="molecule type" value="Genomic_DNA"/>
</dbReference>
<dbReference type="Gene3D" id="3.90.550.10">
    <property type="entry name" value="Spore Coat Polysaccharide Biosynthesis Protein SpsA, Chain A"/>
    <property type="match status" value="1"/>
</dbReference>
<gene>
    <name evidence="2" type="ORF">A2172_03660</name>
</gene>
<dbReference type="PANTHER" id="PTHR10859:SF91">
    <property type="entry name" value="DOLICHYL-PHOSPHATE BETA-GLUCOSYLTRANSFERASE"/>
    <property type="match status" value="1"/>
</dbReference>
<comment type="caution">
    <text evidence="2">The sequence shown here is derived from an EMBL/GenBank/DDBJ whole genome shotgun (WGS) entry which is preliminary data.</text>
</comment>
<feature type="domain" description="Glycosyltransferase 2-like" evidence="1">
    <location>
        <begin position="7"/>
        <end position="177"/>
    </location>
</feature>
<organism evidence="2 3">
    <name type="scientific">Candidatus Woykebacteria bacterium RBG_13_40_15</name>
    <dbReference type="NCBI Taxonomy" id="1802593"/>
    <lineage>
        <taxon>Bacteria</taxon>
        <taxon>Candidatus Woykeibacteriota</taxon>
    </lineage>
</organism>
<accession>A0A1G1WAE0</accession>
<dbReference type="InterPro" id="IPR001173">
    <property type="entry name" value="Glyco_trans_2-like"/>
</dbReference>
<name>A0A1G1WAE0_9BACT</name>
<dbReference type="Pfam" id="PF00535">
    <property type="entry name" value="Glycos_transf_2"/>
    <property type="match status" value="1"/>
</dbReference>
<dbReference type="InterPro" id="IPR029044">
    <property type="entry name" value="Nucleotide-diphossugar_trans"/>
</dbReference>
<dbReference type="Proteomes" id="UP000176631">
    <property type="component" value="Unassembled WGS sequence"/>
</dbReference>
<evidence type="ECO:0000313" key="2">
    <source>
        <dbReference type="EMBL" id="OGY24662.1"/>
    </source>
</evidence>
<evidence type="ECO:0000259" key="1">
    <source>
        <dbReference type="Pfam" id="PF00535"/>
    </source>
</evidence>
<reference evidence="2 3" key="1">
    <citation type="journal article" date="2016" name="Nat. Commun.">
        <title>Thousands of microbial genomes shed light on interconnected biogeochemical processes in an aquifer system.</title>
        <authorList>
            <person name="Anantharaman K."/>
            <person name="Brown C.T."/>
            <person name="Hug L.A."/>
            <person name="Sharon I."/>
            <person name="Castelle C.J."/>
            <person name="Probst A.J."/>
            <person name="Thomas B.C."/>
            <person name="Singh A."/>
            <person name="Wilkins M.J."/>
            <person name="Karaoz U."/>
            <person name="Brodie E.L."/>
            <person name="Williams K.H."/>
            <person name="Hubbard S.S."/>
            <person name="Banfield J.F."/>
        </authorList>
    </citation>
    <scope>NUCLEOTIDE SEQUENCE [LARGE SCALE GENOMIC DNA]</scope>
</reference>
<dbReference type="SUPFAM" id="SSF53448">
    <property type="entry name" value="Nucleotide-diphospho-sugar transferases"/>
    <property type="match status" value="1"/>
</dbReference>
<sequence length="240" mass="27201">MEKIDLSLIIPAYNEEKKITKDIEEAYKFFNSSRLNGEVIVSTDGVTDRTNEIVLNLKIKFKNLKLISENSKIGKGAAIKRGVQESNGDFVMFADAGYCVPFEYIKDGLMVLSNGYDVAIASRATPNSKIVKAQPLTRKLGSYLFRLLKASFLGIQEGINDTQCGFKLYKRDIARVLFRNLKTKGFMFDIELLLLAKKKGFKVKEFPVSWSNDIDSKLDIIRGSFVILKDLFKIKIVYKL</sequence>
<dbReference type="AlphaFoldDB" id="A0A1G1WAE0"/>
<dbReference type="PANTHER" id="PTHR10859">
    <property type="entry name" value="GLYCOSYL TRANSFERASE"/>
    <property type="match status" value="1"/>
</dbReference>
<dbReference type="GO" id="GO:0006487">
    <property type="term" value="P:protein N-linked glycosylation"/>
    <property type="evidence" value="ECO:0007669"/>
    <property type="project" value="TreeGrafter"/>
</dbReference>
<dbReference type="STRING" id="1802593.A2172_03660"/>
<evidence type="ECO:0000313" key="3">
    <source>
        <dbReference type="Proteomes" id="UP000176631"/>
    </source>
</evidence>
<proteinExistence type="predicted"/>